<reference evidence="2" key="1">
    <citation type="submission" date="2018-05" db="EMBL/GenBank/DDBJ databases">
        <authorList>
            <person name="Lanie J.A."/>
            <person name="Ng W.-L."/>
            <person name="Kazmierczak K.M."/>
            <person name="Andrzejewski T.M."/>
            <person name="Davidsen T.M."/>
            <person name="Wayne K.J."/>
            <person name="Tettelin H."/>
            <person name="Glass J.I."/>
            <person name="Rusch D."/>
            <person name="Podicherti R."/>
            <person name="Tsui H.-C.T."/>
            <person name="Winkler M.E."/>
        </authorList>
    </citation>
    <scope>NUCLEOTIDE SEQUENCE</scope>
</reference>
<proteinExistence type="predicted"/>
<gene>
    <name evidence="2" type="ORF">METZ01_LOCUS162398</name>
</gene>
<dbReference type="Pfam" id="PF24696">
    <property type="entry name" value="UGSC"/>
    <property type="match status" value="1"/>
</dbReference>
<dbReference type="EMBL" id="UINC01028485">
    <property type="protein sequence ID" value="SVB09544.1"/>
    <property type="molecule type" value="Genomic_DNA"/>
</dbReference>
<evidence type="ECO:0000259" key="1">
    <source>
        <dbReference type="Pfam" id="PF24696"/>
    </source>
</evidence>
<organism evidence="2">
    <name type="scientific">marine metagenome</name>
    <dbReference type="NCBI Taxonomy" id="408172"/>
    <lineage>
        <taxon>unclassified sequences</taxon>
        <taxon>metagenomes</taxon>
        <taxon>ecological metagenomes</taxon>
    </lineage>
</organism>
<accession>A0A382B7F2</accession>
<sequence length="69" mass="7499">MIEIEKAGVPTVVFTTEKFKELTHSAANSLGMPKARIVVVPHPLGGTEEEVVIGWVETALDDLLKVLEN</sequence>
<dbReference type="InterPro" id="IPR057767">
    <property type="entry name" value="UGSC-like_dom"/>
</dbReference>
<name>A0A382B7F2_9ZZZZ</name>
<protein>
    <recommendedName>
        <fullName evidence="1">UGSC-like domain-containing protein</fullName>
    </recommendedName>
</protein>
<feature type="domain" description="UGSC-like" evidence="1">
    <location>
        <begin position="2"/>
        <end position="68"/>
    </location>
</feature>
<evidence type="ECO:0000313" key="2">
    <source>
        <dbReference type="EMBL" id="SVB09544.1"/>
    </source>
</evidence>
<dbReference type="AlphaFoldDB" id="A0A382B7F2"/>